<dbReference type="GO" id="GO:0005886">
    <property type="term" value="C:plasma membrane"/>
    <property type="evidence" value="ECO:0007669"/>
    <property type="project" value="UniProtKB-SubCell"/>
</dbReference>
<feature type="transmembrane region" description="Helical" evidence="1">
    <location>
        <begin position="193"/>
        <end position="213"/>
    </location>
</feature>
<name>A0A518HUW0_9BACT</name>
<dbReference type="EMBL" id="CP037423">
    <property type="protein sequence ID" value="QDV44577.1"/>
    <property type="molecule type" value="Genomic_DNA"/>
</dbReference>
<organism evidence="2 3">
    <name type="scientific">Stieleria neptunia</name>
    <dbReference type="NCBI Taxonomy" id="2527979"/>
    <lineage>
        <taxon>Bacteria</taxon>
        <taxon>Pseudomonadati</taxon>
        <taxon>Planctomycetota</taxon>
        <taxon>Planctomycetia</taxon>
        <taxon>Pirellulales</taxon>
        <taxon>Pirellulaceae</taxon>
        <taxon>Stieleria</taxon>
    </lineage>
</organism>
<dbReference type="Pfam" id="PF12679">
    <property type="entry name" value="ABC2_membrane_2"/>
    <property type="match status" value="1"/>
</dbReference>
<sequence length="322" mass="35869">MMINRILLRSYIKQASLLFVSLGLALFAFAWVRVWVVSLLDMGQFQNILEQLRGFEKLSPISFDSLFTYQGRVGLTFDEPIIILCTVIWCLSRGSDVVSGELGRGTMEMILAQPISRAQLIWSHAAVAVGGLVLLCGLVWLGMFVGVSVTTVDETVPPPSVDVPLFGWTIPLQISEPVVESFPLSERVDSRAFAAPTFSLFAFGFFLLGLSSFFSSIDRYRWRTIGMVMAIYVVQLVMFGLGKAAESLDWLQGMSFFNCYRPQKLAALVAEDGLWAPWDWTTPMPDSMLPPLMYPMILIVLGGVSYLLAARQFIKRDLPAPL</sequence>
<reference evidence="2 3" key="1">
    <citation type="submission" date="2019-03" db="EMBL/GenBank/DDBJ databases">
        <title>Deep-cultivation of Planctomycetes and their phenomic and genomic characterization uncovers novel biology.</title>
        <authorList>
            <person name="Wiegand S."/>
            <person name="Jogler M."/>
            <person name="Boedeker C."/>
            <person name="Pinto D."/>
            <person name="Vollmers J."/>
            <person name="Rivas-Marin E."/>
            <person name="Kohn T."/>
            <person name="Peeters S.H."/>
            <person name="Heuer A."/>
            <person name="Rast P."/>
            <person name="Oberbeckmann S."/>
            <person name="Bunk B."/>
            <person name="Jeske O."/>
            <person name="Meyerdierks A."/>
            <person name="Storesund J.E."/>
            <person name="Kallscheuer N."/>
            <person name="Luecker S."/>
            <person name="Lage O.M."/>
            <person name="Pohl T."/>
            <person name="Merkel B.J."/>
            <person name="Hornburger P."/>
            <person name="Mueller R.-W."/>
            <person name="Bruemmer F."/>
            <person name="Labrenz M."/>
            <person name="Spormann A.M."/>
            <person name="Op den Camp H."/>
            <person name="Overmann J."/>
            <person name="Amann R."/>
            <person name="Jetten M.S.M."/>
            <person name="Mascher T."/>
            <person name="Medema M.H."/>
            <person name="Devos D.P."/>
            <person name="Kaster A.-K."/>
            <person name="Ovreas L."/>
            <person name="Rohde M."/>
            <person name="Galperin M.Y."/>
            <person name="Jogler C."/>
        </authorList>
    </citation>
    <scope>NUCLEOTIDE SEQUENCE [LARGE SCALE GENOMIC DNA]</scope>
    <source>
        <strain evidence="2 3">Enr13</strain>
    </source>
</reference>
<feature type="transmembrane region" description="Helical" evidence="1">
    <location>
        <begin position="120"/>
        <end position="143"/>
    </location>
</feature>
<feature type="transmembrane region" description="Helical" evidence="1">
    <location>
        <begin position="225"/>
        <end position="245"/>
    </location>
</feature>
<keyword evidence="1" id="KW-0812">Transmembrane</keyword>
<accession>A0A518HUW0</accession>
<protein>
    <submittedName>
        <fullName evidence="2">ABC-2 family transporter protein</fullName>
    </submittedName>
</protein>
<gene>
    <name evidence="2" type="ORF">Enr13x_44450</name>
</gene>
<dbReference type="Proteomes" id="UP000319004">
    <property type="component" value="Chromosome"/>
</dbReference>
<evidence type="ECO:0000313" key="2">
    <source>
        <dbReference type="EMBL" id="QDV44577.1"/>
    </source>
</evidence>
<evidence type="ECO:0000256" key="1">
    <source>
        <dbReference type="SAM" id="Phobius"/>
    </source>
</evidence>
<evidence type="ECO:0000313" key="3">
    <source>
        <dbReference type="Proteomes" id="UP000319004"/>
    </source>
</evidence>
<dbReference type="RefSeq" id="WP_231743676.1">
    <property type="nucleotide sequence ID" value="NZ_CP037423.1"/>
</dbReference>
<proteinExistence type="predicted"/>
<dbReference type="KEGG" id="snep:Enr13x_44450"/>
<dbReference type="AlphaFoldDB" id="A0A518HUW0"/>
<dbReference type="GO" id="GO:0140359">
    <property type="term" value="F:ABC-type transporter activity"/>
    <property type="evidence" value="ECO:0007669"/>
    <property type="project" value="InterPro"/>
</dbReference>
<keyword evidence="3" id="KW-1185">Reference proteome</keyword>
<keyword evidence="1" id="KW-1133">Transmembrane helix</keyword>
<feature type="transmembrane region" description="Helical" evidence="1">
    <location>
        <begin position="292"/>
        <end position="309"/>
    </location>
</feature>
<keyword evidence="1" id="KW-0472">Membrane</keyword>